<dbReference type="eggNOG" id="ENOG50309VS">
    <property type="taxonomic scope" value="Bacteria"/>
</dbReference>
<protein>
    <submittedName>
        <fullName evidence="2">Uncharacterized protein</fullName>
    </submittedName>
</protein>
<organism evidence="2 3">
    <name type="scientific">Lactobacillus hominis DSM 23910 = CRBIP 24.179</name>
    <dbReference type="NCBI Taxonomy" id="1423758"/>
    <lineage>
        <taxon>Bacteria</taxon>
        <taxon>Bacillati</taxon>
        <taxon>Bacillota</taxon>
        <taxon>Bacilli</taxon>
        <taxon>Lactobacillales</taxon>
        <taxon>Lactobacillaceae</taxon>
        <taxon>Lactobacillus</taxon>
    </lineage>
</organism>
<sequence>MLILISPQLWQAYDQWFNFQLPAICLILGGLFLFVGLIPLLYVRNKITWSLFYSLLGICIIFGIFCGIKSSNKEVKSYFVQNHYITPQTRTYSVQLFFKKEYDPFEIAQYRYVVDLDNPSRLTDIYSKRKVTQKVDFLGRDDYYVYVKLDKAVMKFSTSDCQKISGNTAYFVGYRFDMRNKNFEKAGFINLPYNMRDKILVPANEWNKKVSDKYKQNYDHPGLVANWIPDSVK</sequence>
<keyword evidence="1" id="KW-0472">Membrane</keyword>
<accession>I7KHM4</accession>
<gene>
    <name evidence="2" type="ORF">BN55_02785</name>
</gene>
<feature type="transmembrane region" description="Helical" evidence="1">
    <location>
        <begin position="21"/>
        <end position="43"/>
    </location>
</feature>
<dbReference type="RefSeq" id="WP_008471277.1">
    <property type="nucleotide sequence ID" value="NZ_AYZP01000013.1"/>
</dbReference>
<dbReference type="GeneID" id="82847473"/>
<feature type="transmembrane region" description="Helical" evidence="1">
    <location>
        <begin position="49"/>
        <end position="68"/>
    </location>
</feature>
<proteinExistence type="predicted"/>
<evidence type="ECO:0000256" key="1">
    <source>
        <dbReference type="SAM" id="Phobius"/>
    </source>
</evidence>
<dbReference type="STRING" id="1423758.FC41_GL000599"/>
<dbReference type="Proteomes" id="UP000009320">
    <property type="component" value="Unassembled WGS sequence"/>
</dbReference>
<evidence type="ECO:0000313" key="2">
    <source>
        <dbReference type="EMBL" id="CCI82250.1"/>
    </source>
</evidence>
<comment type="caution">
    <text evidence="2">The sequence shown here is derived from an EMBL/GenBank/DDBJ whole genome shotgun (WGS) entry which is preliminary data.</text>
</comment>
<dbReference type="AlphaFoldDB" id="I7KHM4"/>
<reference evidence="2 3" key="1">
    <citation type="submission" date="2012-06" db="EMBL/GenBank/DDBJ databases">
        <title>Draft Genome Sequence of Lactobacillus hominis Strain CRBIP 24.179T, isolated from human intestine.</title>
        <authorList>
            <person name="Cousin S."/>
            <person name="Ma L."/>
            <person name="Bizet C."/>
            <person name="Loux V."/>
            <person name="Bouchier C."/>
            <person name="Clermont D."/>
            <person name="Creno S."/>
        </authorList>
    </citation>
    <scope>NUCLEOTIDE SEQUENCE [LARGE SCALE GENOMIC DNA]</scope>
    <source>
        <strain evidence="3">CRBIP 24.179T</strain>
    </source>
</reference>
<dbReference type="PATRIC" id="fig|1423758.3.peg.605"/>
<evidence type="ECO:0000313" key="3">
    <source>
        <dbReference type="Proteomes" id="UP000009320"/>
    </source>
</evidence>
<keyword evidence="1" id="KW-0812">Transmembrane</keyword>
<dbReference type="OrthoDB" id="2303825at2"/>
<keyword evidence="3" id="KW-1185">Reference proteome</keyword>
<name>I7KHM4_9LACO</name>
<dbReference type="EMBL" id="CAKE01000019">
    <property type="protein sequence ID" value="CCI82250.1"/>
    <property type="molecule type" value="Genomic_DNA"/>
</dbReference>
<keyword evidence="1" id="KW-1133">Transmembrane helix</keyword>